<dbReference type="Pfam" id="PF00069">
    <property type="entry name" value="Pkinase"/>
    <property type="match status" value="1"/>
</dbReference>
<proteinExistence type="predicted"/>
<organism evidence="10 11">
    <name type="scientific">Oculimacula yallundae</name>
    <dbReference type="NCBI Taxonomy" id="86028"/>
    <lineage>
        <taxon>Eukaryota</taxon>
        <taxon>Fungi</taxon>
        <taxon>Dikarya</taxon>
        <taxon>Ascomycota</taxon>
        <taxon>Pezizomycotina</taxon>
        <taxon>Leotiomycetes</taxon>
        <taxon>Helotiales</taxon>
        <taxon>Ploettnerulaceae</taxon>
        <taxon>Oculimacula</taxon>
    </lineage>
</organism>
<evidence type="ECO:0000256" key="1">
    <source>
        <dbReference type="ARBA" id="ARBA00012513"/>
    </source>
</evidence>
<evidence type="ECO:0000313" key="11">
    <source>
        <dbReference type="Proteomes" id="UP001595075"/>
    </source>
</evidence>
<evidence type="ECO:0000256" key="2">
    <source>
        <dbReference type="ARBA" id="ARBA00022527"/>
    </source>
</evidence>
<feature type="domain" description="Protein kinase" evidence="9">
    <location>
        <begin position="1"/>
        <end position="316"/>
    </location>
</feature>
<evidence type="ECO:0000259" key="9">
    <source>
        <dbReference type="PROSITE" id="PS50011"/>
    </source>
</evidence>
<dbReference type="Gene3D" id="3.30.200.20">
    <property type="entry name" value="Phosphorylase Kinase, domain 1"/>
    <property type="match status" value="1"/>
</dbReference>
<reference evidence="10 11" key="1">
    <citation type="journal article" date="2024" name="Commun. Biol.">
        <title>Comparative genomic analysis of thermophilic fungi reveals convergent evolutionary adaptations and gene losses.</title>
        <authorList>
            <person name="Steindorff A.S."/>
            <person name="Aguilar-Pontes M.V."/>
            <person name="Robinson A.J."/>
            <person name="Andreopoulos B."/>
            <person name="LaButti K."/>
            <person name="Kuo A."/>
            <person name="Mondo S."/>
            <person name="Riley R."/>
            <person name="Otillar R."/>
            <person name="Haridas S."/>
            <person name="Lipzen A."/>
            <person name="Grimwood J."/>
            <person name="Schmutz J."/>
            <person name="Clum A."/>
            <person name="Reid I.D."/>
            <person name="Moisan M.C."/>
            <person name="Butler G."/>
            <person name="Nguyen T.T.M."/>
            <person name="Dewar K."/>
            <person name="Conant G."/>
            <person name="Drula E."/>
            <person name="Henrissat B."/>
            <person name="Hansel C."/>
            <person name="Singer S."/>
            <person name="Hutchinson M.I."/>
            <person name="de Vries R.P."/>
            <person name="Natvig D.O."/>
            <person name="Powell A.J."/>
            <person name="Tsang A."/>
            <person name="Grigoriev I.V."/>
        </authorList>
    </citation>
    <scope>NUCLEOTIDE SEQUENCE [LARGE SCALE GENOMIC DNA]</scope>
    <source>
        <strain evidence="10 11">CBS 494.80</strain>
    </source>
</reference>
<evidence type="ECO:0000256" key="8">
    <source>
        <dbReference type="ARBA" id="ARBA00048679"/>
    </source>
</evidence>
<keyword evidence="3" id="KW-0808">Transferase</keyword>
<dbReference type="Proteomes" id="UP001595075">
    <property type="component" value="Unassembled WGS sequence"/>
</dbReference>
<gene>
    <name evidence="10" type="ORF">VTL71DRAFT_7199</name>
</gene>
<dbReference type="InterPro" id="IPR051334">
    <property type="entry name" value="SRPK"/>
</dbReference>
<comment type="catalytic activity">
    <reaction evidence="8">
        <text>L-seryl-[protein] + ATP = O-phospho-L-seryl-[protein] + ADP + H(+)</text>
        <dbReference type="Rhea" id="RHEA:17989"/>
        <dbReference type="Rhea" id="RHEA-COMP:9863"/>
        <dbReference type="Rhea" id="RHEA-COMP:11604"/>
        <dbReference type="ChEBI" id="CHEBI:15378"/>
        <dbReference type="ChEBI" id="CHEBI:29999"/>
        <dbReference type="ChEBI" id="CHEBI:30616"/>
        <dbReference type="ChEBI" id="CHEBI:83421"/>
        <dbReference type="ChEBI" id="CHEBI:456216"/>
        <dbReference type="EC" id="2.7.11.1"/>
    </reaction>
</comment>
<dbReference type="EMBL" id="JAZHXI010000018">
    <property type="protein sequence ID" value="KAL2061821.1"/>
    <property type="molecule type" value="Genomic_DNA"/>
</dbReference>
<dbReference type="SMART" id="SM00220">
    <property type="entry name" value="S_TKc"/>
    <property type="match status" value="1"/>
</dbReference>
<dbReference type="PROSITE" id="PS50011">
    <property type="entry name" value="PROTEIN_KINASE_DOM"/>
    <property type="match status" value="1"/>
</dbReference>
<name>A0ABR4BX63_9HELO</name>
<dbReference type="PROSITE" id="PS00108">
    <property type="entry name" value="PROTEIN_KINASE_ST"/>
    <property type="match status" value="1"/>
</dbReference>
<evidence type="ECO:0000256" key="6">
    <source>
        <dbReference type="ARBA" id="ARBA00022840"/>
    </source>
</evidence>
<evidence type="ECO:0000256" key="7">
    <source>
        <dbReference type="ARBA" id="ARBA00047899"/>
    </source>
</evidence>
<keyword evidence="6" id="KW-0067">ATP-binding</keyword>
<dbReference type="SUPFAM" id="SSF56112">
    <property type="entry name" value="Protein kinase-like (PK-like)"/>
    <property type="match status" value="1"/>
</dbReference>
<accession>A0ABR4BX63</accession>
<keyword evidence="2" id="KW-0723">Serine/threonine-protein kinase</keyword>
<dbReference type="EC" id="2.7.11.1" evidence="1"/>
<comment type="caution">
    <text evidence="10">The sequence shown here is derived from an EMBL/GenBank/DDBJ whole genome shotgun (WGS) entry which is preliminary data.</text>
</comment>
<dbReference type="InterPro" id="IPR008271">
    <property type="entry name" value="Ser/Thr_kinase_AS"/>
</dbReference>
<evidence type="ECO:0000256" key="3">
    <source>
        <dbReference type="ARBA" id="ARBA00022679"/>
    </source>
</evidence>
<protein>
    <recommendedName>
        <fullName evidence="1">non-specific serine/threonine protein kinase</fullName>
        <ecNumber evidence="1">2.7.11.1</ecNumber>
    </recommendedName>
</protein>
<dbReference type="Gene3D" id="1.10.510.10">
    <property type="entry name" value="Transferase(Phosphotransferase) domain 1"/>
    <property type="match status" value="1"/>
</dbReference>
<keyword evidence="4" id="KW-0547">Nucleotide-binding</keyword>
<dbReference type="InterPro" id="IPR011009">
    <property type="entry name" value="Kinase-like_dom_sf"/>
</dbReference>
<dbReference type="InterPro" id="IPR000719">
    <property type="entry name" value="Prot_kinase_dom"/>
</dbReference>
<keyword evidence="5" id="KW-0418">Kinase</keyword>
<dbReference type="PANTHER" id="PTHR47634:SF9">
    <property type="entry name" value="PROTEIN KINASE DOMAIN-CONTAINING PROTEIN-RELATED"/>
    <property type="match status" value="1"/>
</dbReference>
<evidence type="ECO:0000313" key="10">
    <source>
        <dbReference type="EMBL" id="KAL2061821.1"/>
    </source>
</evidence>
<dbReference type="PANTHER" id="PTHR47634">
    <property type="entry name" value="PROTEIN KINASE DOMAIN-CONTAINING PROTEIN-RELATED"/>
    <property type="match status" value="1"/>
</dbReference>
<evidence type="ECO:0000256" key="5">
    <source>
        <dbReference type="ARBA" id="ARBA00022777"/>
    </source>
</evidence>
<comment type="catalytic activity">
    <reaction evidence="7">
        <text>L-threonyl-[protein] + ATP = O-phospho-L-threonyl-[protein] + ADP + H(+)</text>
        <dbReference type="Rhea" id="RHEA:46608"/>
        <dbReference type="Rhea" id="RHEA-COMP:11060"/>
        <dbReference type="Rhea" id="RHEA-COMP:11605"/>
        <dbReference type="ChEBI" id="CHEBI:15378"/>
        <dbReference type="ChEBI" id="CHEBI:30013"/>
        <dbReference type="ChEBI" id="CHEBI:30616"/>
        <dbReference type="ChEBI" id="CHEBI:61977"/>
        <dbReference type="ChEBI" id="CHEBI:456216"/>
        <dbReference type="EC" id="2.7.11.1"/>
    </reaction>
</comment>
<keyword evidence="11" id="KW-1185">Reference proteome</keyword>
<sequence length="324" mass="35853">MLEKVSEPTKQQLPGAGQVTRLVNHFKHTGPNGDHVCFALDVWGHHIGREARFYGQRRIPVRVMKELVRQILLGLDFLHRQCGIIHTDLKPSNILIDLENADKPIAKYLQETGSASDTGLKTVAPGSTADVLAPRRLADRESFKVCIIDLGVSSWLERHLSDCIQPPLLRAPEVTLGAAWGPPVDIFSLGCLIIELTKGHRSFPGSEASNGAWTAEDDRLAQLIEVFGPFPESLLSRGSKTDQFFNSEGGLRRVNQAQLKPTSLKNLMDGKNPSTQRPTGMSDRELEVFVDFLQGALMLDPDLRKTALELLGHAWLKSDDDVDK</sequence>
<evidence type="ECO:0000256" key="4">
    <source>
        <dbReference type="ARBA" id="ARBA00022741"/>
    </source>
</evidence>